<name>A0A1E3PHX6_9ASCO</name>
<gene>
    <name evidence="1" type="ORF">NADFUDRAFT_70956</name>
</gene>
<evidence type="ECO:0000313" key="2">
    <source>
        <dbReference type="Proteomes" id="UP000095009"/>
    </source>
</evidence>
<dbReference type="Proteomes" id="UP000095009">
    <property type="component" value="Unassembled WGS sequence"/>
</dbReference>
<keyword evidence="2" id="KW-1185">Reference proteome</keyword>
<reference evidence="1 2" key="1">
    <citation type="journal article" date="2016" name="Proc. Natl. Acad. Sci. U.S.A.">
        <title>Comparative genomics of biotechnologically important yeasts.</title>
        <authorList>
            <person name="Riley R."/>
            <person name="Haridas S."/>
            <person name="Wolfe K.H."/>
            <person name="Lopes M.R."/>
            <person name="Hittinger C.T."/>
            <person name="Goeker M."/>
            <person name="Salamov A.A."/>
            <person name="Wisecaver J.H."/>
            <person name="Long T.M."/>
            <person name="Calvey C.H."/>
            <person name="Aerts A.L."/>
            <person name="Barry K.W."/>
            <person name="Choi C."/>
            <person name="Clum A."/>
            <person name="Coughlan A.Y."/>
            <person name="Deshpande S."/>
            <person name="Douglass A.P."/>
            <person name="Hanson S.J."/>
            <person name="Klenk H.-P."/>
            <person name="LaButti K.M."/>
            <person name="Lapidus A."/>
            <person name="Lindquist E.A."/>
            <person name="Lipzen A.M."/>
            <person name="Meier-Kolthoff J.P."/>
            <person name="Ohm R.A."/>
            <person name="Otillar R.P."/>
            <person name="Pangilinan J.L."/>
            <person name="Peng Y."/>
            <person name="Rokas A."/>
            <person name="Rosa C.A."/>
            <person name="Scheuner C."/>
            <person name="Sibirny A.A."/>
            <person name="Slot J.C."/>
            <person name="Stielow J.B."/>
            <person name="Sun H."/>
            <person name="Kurtzman C.P."/>
            <person name="Blackwell M."/>
            <person name="Grigoriev I.V."/>
            <person name="Jeffries T.W."/>
        </authorList>
    </citation>
    <scope>NUCLEOTIDE SEQUENCE [LARGE SCALE GENOMIC DNA]</scope>
    <source>
        <strain evidence="1 2">DSM 6958</strain>
    </source>
</reference>
<evidence type="ECO:0000313" key="1">
    <source>
        <dbReference type="EMBL" id="ODQ64467.1"/>
    </source>
</evidence>
<accession>A0A1E3PHX6</accession>
<dbReference type="AlphaFoldDB" id="A0A1E3PHX6"/>
<dbReference type="EMBL" id="KV454411">
    <property type="protein sequence ID" value="ODQ64467.1"/>
    <property type="molecule type" value="Genomic_DNA"/>
</dbReference>
<proteinExistence type="predicted"/>
<protein>
    <submittedName>
        <fullName evidence="1">Uncharacterized protein</fullName>
    </submittedName>
</protein>
<organism evidence="1 2">
    <name type="scientific">Nadsonia fulvescens var. elongata DSM 6958</name>
    <dbReference type="NCBI Taxonomy" id="857566"/>
    <lineage>
        <taxon>Eukaryota</taxon>
        <taxon>Fungi</taxon>
        <taxon>Dikarya</taxon>
        <taxon>Ascomycota</taxon>
        <taxon>Saccharomycotina</taxon>
        <taxon>Dipodascomycetes</taxon>
        <taxon>Dipodascales</taxon>
        <taxon>Dipodascales incertae sedis</taxon>
        <taxon>Nadsonia</taxon>
    </lineage>
</organism>
<sequence length="94" mass="11417">MKHFFMLTFYARHIDTITQRENVPNLRHEPICKRFFHKCKMKYPRVKLYITRPQYPEISTWVLNLYNSHASRLGVLFTANNERKKAVNVFVFLL</sequence>